<dbReference type="Gene3D" id="1.10.10.10">
    <property type="entry name" value="Winged helix-like DNA-binding domain superfamily/Winged helix DNA-binding domain"/>
    <property type="match status" value="1"/>
</dbReference>
<protein>
    <submittedName>
        <fullName evidence="5">Regulatory protein, luxR family</fullName>
    </submittedName>
</protein>
<proteinExistence type="predicted"/>
<gene>
    <name evidence="5" type="ORF">SAMN05421733_10695</name>
</gene>
<dbReference type="OrthoDB" id="1806906at2"/>
<keyword evidence="3" id="KW-0804">Transcription</keyword>
<dbReference type="GO" id="GO:0003677">
    <property type="term" value="F:DNA binding"/>
    <property type="evidence" value="ECO:0007669"/>
    <property type="project" value="UniProtKB-KW"/>
</dbReference>
<dbReference type="SMART" id="SM00421">
    <property type="entry name" value="HTH_LUXR"/>
    <property type="match status" value="1"/>
</dbReference>
<dbReference type="PROSITE" id="PS50043">
    <property type="entry name" value="HTH_LUXR_2"/>
    <property type="match status" value="1"/>
</dbReference>
<dbReference type="Pfam" id="PF00196">
    <property type="entry name" value="GerE"/>
    <property type="match status" value="1"/>
</dbReference>
<evidence type="ECO:0000256" key="3">
    <source>
        <dbReference type="ARBA" id="ARBA00023163"/>
    </source>
</evidence>
<dbReference type="PANTHER" id="PTHR44688:SF16">
    <property type="entry name" value="DNA-BINDING TRANSCRIPTIONAL ACTIVATOR DEVR_DOSR"/>
    <property type="match status" value="1"/>
</dbReference>
<dbReference type="PANTHER" id="PTHR44688">
    <property type="entry name" value="DNA-BINDING TRANSCRIPTIONAL ACTIVATOR DEVR_DOSR"/>
    <property type="match status" value="1"/>
</dbReference>
<dbReference type="STRING" id="1219383.SAMN05421733_10695"/>
<evidence type="ECO:0000256" key="2">
    <source>
        <dbReference type="ARBA" id="ARBA00023125"/>
    </source>
</evidence>
<dbReference type="PRINTS" id="PR00038">
    <property type="entry name" value="HTHLUXR"/>
</dbReference>
<dbReference type="AlphaFoldDB" id="A0A1G6HKB7"/>
<evidence type="ECO:0000256" key="1">
    <source>
        <dbReference type="ARBA" id="ARBA00023015"/>
    </source>
</evidence>
<dbReference type="EMBL" id="FMYL01000006">
    <property type="protein sequence ID" value="SDB94603.1"/>
    <property type="molecule type" value="Genomic_DNA"/>
</dbReference>
<organism evidence="5 6">
    <name type="scientific">Acinetobacter boissieri</name>
    <dbReference type="NCBI Taxonomy" id="1219383"/>
    <lineage>
        <taxon>Bacteria</taxon>
        <taxon>Pseudomonadati</taxon>
        <taxon>Pseudomonadota</taxon>
        <taxon>Gammaproteobacteria</taxon>
        <taxon>Moraxellales</taxon>
        <taxon>Moraxellaceae</taxon>
        <taxon>Acinetobacter</taxon>
    </lineage>
</organism>
<name>A0A1G6HKB7_9GAMM</name>
<dbReference type="InterPro" id="IPR036388">
    <property type="entry name" value="WH-like_DNA-bd_sf"/>
</dbReference>
<dbReference type="Proteomes" id="UP000242501">
    <property type="component" value="Unassembled WGS sequence"/>
</dbReference>
<sequence length="227" mass="26459">MTGNNWNSFVDHFLTGIGKSVPFTKFFAYETDINQSELNWFNYQNIPAQAMDIYLNKMCKYDPVFFKNNLDNTEEIILLNTKTITPRYQSFLKNIHVIDNVELVFKTSNQTIKGISLIRGENERHFSDHELMTIQSCHAIAKHSLDCIRLEPQPQNIGLNSPTDCLTNKEKKVLSLLLEGKKNQDIANLLFISLATVKTHIQHIFKKMFVKSKFELMSKYYHLDYKI</sequence>
<dbReference type="GO" id="GO:0006355">
    <property type="term" value="P:regulation of DNA-templated transcription"/>
    <property type="evidence" value="ECO:0007669"/>
    <property type="project" value="InterPro"/>
</dbReference>
<feature type="domain" description="HTH luxR-type" evidence="4">
    <location>
        <begin position="159"/>
        <end position="224"/>
    </location>
</feature>
<dbReference type="PROSITE" id="PS00622">
    <property type="entry name" value="HTH_LUXR_1"/>
    <property type="match status" value="1"/>
</dbReference>
<dbReference type="InterPro" id="IPR000792">
    <property type="entry name" value="Tscrpt_reg_LuxR_C"/>
</dbReference>
<reference evidence="6" key="1">
    <citation type="submission" date="2016-09" db="EMBL/GenBank/DDBJ databases">
        <authorList>
            <person name="Varghese N."/>
            <person name="Submissions S."/>
        </authorList>
    </citation>
    <scope>NUCLEOTIDE SEQUENCE [LARGE SCALE GENOMIC DNA]</scope>
    <source>
        <strain evidence="6">ANC 4422</strain>
    </source>
</reference>
<dbReference type="InterPro" id="IPR016032">
    <property type="entry name" value="Sig_transdc_resp-reg_C-effctor"/>
</dbReference>
<evidence type="ECO:0000313" key="5">
    <source>
        <dbReference type="EMBL" id="SDB94603.1"/>
    </source>
</evidence>
<keyword evidence="6" id="KW-1185">Reference proteome</keyword>
<evidence type="ECO:0000259" key="4">
    <source>
        <dbReference type="PROSITE" id="PS50043"/>
    </source>
</evidence>
<keyword evidence="2" id="KW-0238">DNA-binding</keyword>
<dbReference type="SUPFAM" id="SSF46894">
    <property type="entry name" value="C-terminal effector domain of the bipartite response regulators"/>
    <property type="match status" value="1"/>
</dbReference>
<keyword evidence="1" id="KW-0805">Transcription regulation</keyword>
<evidence type="ECO:0000313" key="6">
    <source>
        <dbReference type="Proteomes" id="UP000242501"/>
    </source>
</evidence>
<accession>A0A1G6HKB7</accession>
<dbReference type="RefSeq" id="WP_092748201.1">
    <property type="nucleotide sequence ID" value="NZ_FMYL01000006.1"/>
</dbReference>
<dbReference type="CDD" id="cd06170">
    <property type="entry name" value="LuxR_C_like"/>
    <property type="match status" value="1"/>
</dbReference>